<dbReference type="PANTHER" id="PTHR43877">
    <property type="entry name" value="AMINOALKYLPHOSPHONATE N-ACETYLTRANSFERASE-RELATED-RELATED"/>
    <property type="match status" value="1"/>
</dbReference>
<dbReference type="EMBL" id="BAAAZA010000041">
    <property type="protein sequence ID" value="GAA3899122.1"/>
    <property type="molecule type" value="Genomic_DNA"/>
</dbReference>
<evidence type="ECO:0000259" key="3">
    <source>
        <dbReference type="PROSITE" id="PS51186"/>
    </source>
</evidence>
<keyword evidence="2" id="KW-0012">Acyltransferase</keyword>
<dbReference type="CDD" id="cd04301">
    <property type="entry name" value="NAT_SF"/>
    <property type="match status" value="1"/>
</dbReference>
<comment type="caution">
    <text evidence="4">The sequence shown here is derived from an EMBL/GenBank/DDBJ whole genome shotgun (WGS) entry which is preliminary data.</text>
</comment>
<keyword evidence="5" id="KW-1185">Reference proteome</keyword>
<keyword evidence="1" id="KW-0808">Transferase</keyword>
<dbReference type="PROSITE" id="PS51186">
    <property type="entry name" value="GNAT"/>
    <property type="match status" value="1"/>
</dbReference>
<organism evidence="4 5">
    <name type="scientific">Streptomyces lannensis</name>
    <dbReference type="NCBI Taxonomy" id="766498"/>
    <lineage>
        <taxon>Bacteria</taxon>
        <taxon>Bacillati</taxon>
        <taxon>Actinomycetota</taxon>
        <taxon>Actinomycetes</taxon>
        <taxon>Kitasatosporales</taxon>
        <taxon>Streptomycetaceae</taxon>
        <taxon>Streptomyces</taxon>
    </lineage>
</organism>
<proteinExistence type="predicted"/>
<feature type="domain" description="N-acetyltransferase" evidence="3">
    <location>
        <begin position="6"/>
        <end position="153"/>
    </location>
</feature>
<name>A0ABP7LCA5_9ACTN</name>
<evidence type="ECO:0000313" key="4">
    <source>
        <dbReference type="EMBL" id="GAA3899122.1"/>
    </source>
</evidence>
<dbReference type="Gene3D" id="3.40.630.30">
    <property type="match status" value="1"/>
</dbReference>
<evidence type="ECO:0000256" key="2">
    <source>
        <dbReference type="ARBA" id="ARBA00023315"/>
    </source>
</evidence>
<dbReference type="InterPro" id="IPR050832">
    <property type="entry name" value="Bact_Acetyltransf"/>
</dbReference>
<dbReference type="InterPro" id="IPR000182">
    <property type="entry name" value="GNAT_dom"/>
</dbReference>
<dbReference type="SUPFAM" id="SSF55729">
    <property type="entry name" value="Acyl-CoA N-acyltransferases (Nat)"/>
    <property type="match status" value="1"/>
</dbReference>
<evidence type="ECO:0000256" key="1">
    <source>
        <dbReference type="ARBA" id="ARBA00022679"/>
    </source>
</evidence>
<evidence type="ECO:0000313" key="5">
    <source>
        <dbReference type="Proteomes" id="UP001501563"/>
    </source>
</evidence>
<reference evidence="5" key="1">
    <citation type="journal article" date="2019" name="Int. J. Syst. Evol. Microbiol.">
        <title>The Global Catalogue of Microorganisms (GCM) 10K type strain sequencing project: providing services to taxonomists for standard genome sequencing and annotation.</title>
        <authorList>
            <consortium name="The Broad Institute Genomics Platform"/>
            <consortium name="The Broad Institute Genome Sequencing Center for Infectious Disease"/>
            <person name="Wu L."/>
            <person name="Ma J."/>
        </authorList>
    </citation>
    <scope>NUCLEOTIDE SEQUENCE [LARGE SCALE GENOMIC DNA]</scope>
    <source>
        <strain evidence="5">JCM 16578</strain>
    </source>
</reference>
<dbReference type="Pfam" id="PF13508">
    <property type="entry name" value="Acetyltransf_7"/>
    <property type="match status" value="1"/>
</dbReference>
<dbReference type="InterPro" id="IPR016181">
    <property type="entry name" value="Acyl_CoA_acyltransferase"/>
</dbReference>
<protein>
    <recommendedName>
        <fullName evidence="3">N-acetyltransferase domain-containing protein</fullName>
    </recommendedName>
</protein>
<sequence length="308" mass="33597">MRNMNHQIRAMETADIPQAVELLAASSAHDIRPVLRARLAADATPAPQLAIVSGHAGVVSGVAYIAEDPVFPGTVTTLVAVSPDARGKGVGSALAAQVEDELGRLTGSTATCMIRDDLPHGKAFAERYGFTVAHHSLGFRYVFTDTDTEQLLASRAAEAAVRAGVQVRTADMALDEELITECFTRCRIGLPLPFGNRPVDVRERLREFPRNTVYLLARSIEEDRCMGMSILIPEDRSWYVRFTGTDPDFRGRGVAVAVKRASLLHAHQARTESVITNNDDSNVAIIRTNQSLGMVSHVGYWSFTRILV</sequence>
<accession>A0ABP7LCA5</accession>
<dbReference type="Proteomes" id="UP001501563">
    <property type="component" value="Unassembled WGS sequence"/>
</dbReference>
<gene>
    <name evidence="4" type="ORF">GCM10022207_79680</name>
</gene>